<dbReference type="EMBL" id="LSRX01000173">
    <property type="protein sequence ID" value="OLQ05871.1"/>
    <property type="molecule type" value="Genomic_DNA"/>
</dbReference>
<evidence type="ECO:0000259" key="4">
    <source>
        <dbReference type="PROSITE" id="PS50102"/>
    </source>
</evidence>
<organism evidence="5 6">
    <name type="scientific">Symbiodinium microadriaticum</name>
    <name type="common">Dinoflagellate</name>
    <name type="synonym">Zooxanthella microadriatica</name>
    <dbReference type="NCBI Taxonomy" id="2951"/>
    <lineage>
        <taxon>Eukaryota</taxon>
        <taxon>Sar</taxon>
        <taxon>Alveolata</taxon>
        <taxon>Dinophyceae</taxon>
        <taxon>Suessiales</taxon>
        <taxon>Symbiodiniaceae</taxon>
        <taxon>Symbiodinium</taxon>
    </lineage>
</organism>
<evidence type="ECO:0000256" key="1">
    <source>
        <dbReference type="ARBA" id="ARBA00022737"/>
    </source>
</evidence>
<proteinExistence type="predicted"/>
<dbReference type="Proteomes" id="UP000186817">
    <property type="component" value="Unassembled WGS sequence"/>
</dbReference>
<comment type="caution">
    <text evidence="5">The sequence shown here is derived from an EMBL/GenBank/DDBJ whole genome shotgun (WGS) entry which is preliminary data.</text>
</comment>
<keyword evidence="6" id="KW-1185">Reference proteome</keyword>
<dbReference type="PRINTS" id="PR00961">
    <property type="entry name" value="HUDSXLRNA"/>
</dbReference>
<dbReference type="GO" id="GO:1990904">
    <property type="term" value="C:ribonucleoprotein complex"/>
    <property type="evidence" value="ECO:0007669"/>
    <property type="project" value="InterPro"/>
</dbReference>
<dbReference type="InterPro" id="IPR035979">
    <property type="entry name" value="RBD_domain_sf"/>
</dbReference>
<dbReference type="GO" id="GO:0003723">
    <property type="term" value="F:RNA binding"/>
    <property type="evidence" value="ECO:0007669"/>
    <property type="project" value="UniProtKB-UniRule"/>
</dbReference>
<dbReference type="InterPro" id="IPR002343">
    <property type="entry name" value="Hud_Sxl_RNA"/>
</dbReference>
<reference evidence="5 6" key="1">
    <citation type="submission" date="2016-02" db="EMBL/GenBank/DDBJ databases">
        <title>Genome analysis of coral dinoflagellate symbionts highlights evolutionary adaptations to a symbiotic lifestyle.</title>
        <authorList>
            <person name="Aranda M."/>
            <person name="Li Y."/>
            <person name="Liew Y.J."/>
            <person name="Baumgarten S."/>
            <person name="Simakov O."/>
            <person name="Wilson M."/>
            <person name="Piel J."/>
            <person name="Ashoor H."/>
            <person name="Bougouffa S."/>
            <person name="Bajic V.B."/>
            <person name="Ryu T."/>
            <person name="Ravasi T."/>
            <person name="Bayer T."/>
            <person name="Micklem G."/>
            <person name="Kim H."/>
            <person name="Bhak J."/>
            <person name="Lajeunesse T.C."/>
            <person name="Voolstra C.R."/>
        </authorList>
    </citation>
    <scope>NUCLEOTIDE SEQUENCE [LARGE SCALE GENOMIC DNA]</scope>
    <source>
        <strain evidence="5 6">CCMP2467</strain>
    </source>
</reference>
<protein>
    <recommendedName>
        <fullName evidence="4">RRM domain-containing protein</fullName>
    </recommendedName>
</protein>
<keyword evidence="1" id="KW-0677">Repeat</keyword>
<accession>A0A1Q9EEP9</accession>
<sequence>MDSTSESAKQVFSQYGAVKETTVLPVLAGKTAAAAFVIMETLEDAKWIVDNVNGNVPQGLMSQVTVVFATPREQRKGGGKGKKGMDGMWGMMSMMGGGGGWGGGWGKGGGGGDWGGAWGKGGGGGWGGGCAGWGKGGGPTWGGGGSDWGSNGAVAYNAGGKGKGLPVDCTAEFAKSIFGQYGIVKDARMLPVAPGKTAAAAVVIMNTADDAKWIVENVNGNVPQSLTTPVTVTFKFKGKGFENKGFGKGFGGFGGGMDMAGGKGKGMPGGANPAAAAALLQALVPLVAAVAGGGGVGAGQLMQSGNFGRALTKEQGDAYIIVYIVTSGADPLLSDNPSDHRLAIYL</sequence>
<dbReference type="InterPro" id="IPR000504">
    <property type="entry name" value="RRM_dom"/>
</dbReference>
<evidence type="ECO:0000313" key="6">
    <source>
        <dbReference type="Proteomes" id="UP000186817"/>
    </source>
</evidence>
<dbReference type="SUPFAM" id="SSF54928">
    <property type="entry name" value="RNA-binding domain, RBD"/>
    <property type="match status" value="1"/>
</dbReference>
<dbReference type="PROSITE" id="PS50102">
    <property type="entry name" value="RRM"/>
    <property type="match status" value="1"/>
</dbReference>
<evidence type="ECO:0000313" key="5">
    <source>
        <dbReference type="EMBL" id="OLQ05871.1"/>
    </source>
</evidence>
<evidence type="ECO:0000256" key="2">
    <source>
        <dbReference type="ARBA" id="ARBA00022884"/>
    </source>
</evidence>
<dbReference type="OrthoDB" id="444021at2759"/>
<feature type="domain" description="RRM" evidence="4">
    <location>
        <begin position="1"/>
        <end position="71"/>
    </location>
</feature>
<dbReference type="Gene3D" id="3.30.70.330">
    <property type="match status" value="2"/>
</dbReference>
<dbReference type="AlphaFoldDB" id="A0A1Q9EEP9"/>
<gene>
    <name evidence="5" type="ORF">AK812_SmicGene10887</name>
</gene>
<name>A0A1Q9EEP9_SYMMI</name>
<evidence type="ECO:0000256" key="3">
    <source>
        <dbReference type="PROSITE-ProRule" id="PRU00176"/>
    </source>
</evidence>
<dbReference type="InterPro" id="IPR012677">
    <property type="entry name" value="Nucleotide-bd_a/b_plait_sf"/>
</dbReference>
<dbReference type="Pfam" id="PF00076">
    <property type="entry name" value="RRM_1"/>
    <property type="match status" value="2"/>
</dbReference>
<keyword evidence="2 3" id="KW-0694">RNA-binding</keyword>